<dbReference type="InParanoid" id="A0A024GM77"/>
<dbReference type="EMBL" id="CAIX01000189">
    <property type="protein sequence ID" value="CCI47843.1"/>
    <property type="molecule type" value="Genomic_DNA"/>
</dbReference>
<gene>
    <name evidence="2" type="ORF">BN9_088620</name>
</gene>
<feature type="region of interest" description="Disordered" evidence="1">
    <location>
        <begin position="72"/>
        <end position="102"/>
    </location>
</feature>
<dbReference type="AlphaFoldDB" id="A0A024GM77"/>
<evidence type="ECO:0000256" key="1">
    <source>
        <dbReference type="SAM" id="MobiDB-lite"/>
    </source>
</evidence>
<accession>A0A024GM77</accession>
<organism evidence="2 3">
    <name type="scientific">Albugo candida</name>
    <dbReference type="NCBI Taxonomy" id="65357"/>
    <lineage>
        <taxon>Eukaryota</taxon>
        <taxon>Sar</taxon>
        <taxon>Stramenopiles</taxon>
        <taxon>Oomycota</taxon>
        <taxon>Peronosporomycetes</taxon>
        <taxon>Albuginales</taxon>
        <taxon>Albuginaceae</taxon>
        <taxon>Albugo</taxon>
    </lineage>
</organism>
<reference evidence="2 3" key="1">
    <citation type="submission" date="2012-05" db="EMBL/GenBank/DDBJ databases">
        <title>Recombination and specialization in a pathogen metapopulation.</title>
        <authorList>
            <person name="Gardiner A."/>
            <person name="Kemen E."/>
            <person name="Schultz-Larsen T."/>
            <person name="MacLean D."/>
            <person name="Van Oosterhout C."/>
            <person name="Jones J.D.G."/>
        </authorList>
    </citation>
    <scope>NUCLEOTIDE SEQUENCE [LARGE SCALE GENOMIC DNA]</scope>
    <source>
        <strain evidence="2 3">Ac Nc2</strain>
    </source>
</reference>
<comment type="caution">
    <text evidence="2">The sequence shown here is derived from an EMBL/GenBank/DDBJ whole genome shotgun (WGS) entry which is preliminary data.</text>
</comment>
<dbReference type="Proteomes" id="UP000053237">
    <property type="component" value="Unassembled WGS sequence"/>
</dbReference>
<evidence type="ECO:0000313" key="3">
    <source>
        <dbReference type="Proteomes" id="UP000053237"/>
    </source>
</evidence>
<sequence>MAVEIEIAPRRLVSSYTFCITATGESNSLPESNRCRYKTGKCINMRSQKRNGQPHHLCRYHREKANRIQRKFDRQKRESGRTRRVASRETFTTDRYEGPALPHKTQVSTDIKGFSDSDSSRFSNDSDASMLGDLWKEIPKAVVDLYSTTVTQGGLVTNDHFSYDELVFLRSAIMD</sequence>
<proteinExistence type="predicted"/>
<evidence type="ECO:0000313" key="2">
    <source>
        <dbReference type="EMBL" id="CCI47843.1"/>
    </source>
</evidence>
<name>A0A024GM77_9STRA</name>
<feature type="compositionally biased region" description="Basic and acidic residues" evidence="1">
    <location>
        <begin position="72"/>
        <end position="81"/>
    </location>
</feature>
<dbReference type="OrthoDB" id="61150at2759"/>
<protein>
    <submittedName>
        <fullName evidence="2">Uncharacterized protein</fullName>
    </submittedName>
</protein>
<keyword evidence="3" id="KW-1185">Reference proteome</keyword>